<dbReference type="GO" id="GO:0006979">
    <property type="term" value="P:response to oxidative stress"/>
    <property type="evidence" value="ECO:0007669"/>
    <property type="project" value="InterPro"/>
</dbReference>
<dbReference type="PANTHER" id="PTHR47107">
    <property type="entry name" value="SVF1-LIKE PROTEIN YDR222W-RELATED"/>
    <property type="match status" value="1"/>
</dbReference>
<evidence type="ECO:0000259" key="1">
    <source>
        <dbReference type="Pfam" id="PF08622"/>
    </source>
</evidence>
<dbReference type="GO" id="GO:0005737">
    <property type="term" value="C:cytoplasm"/>
    <property type="evidence" value="ECO:0007669"/>
    <property type="project" value="TreeGrafter"/>
</dbReference>
<name>A0A433QIQ0_9FUNG</name>
<evidence type="ECO:0000313" key="2">
    <source>
        <dbReference type="EMBL" id="RUS29639.1"/>
    </source>
</evidence>
<organism evidence="2 3">
    <name type="scientific">Jimgerdemannia flammicorona</name>
    <dbReference type="NCBI Taxonomy" id="994334"/>
    <lineage>
        <taxon>Eukaryota</taxon>
        <taxon>Fungi</taxon>
        <taxon>Fungi incertae sedis</taxon>
        <taxon>Mucoromycota</taxon>
        <taxon>Mucoromycotina</taxon>
        <taxon>Endogonomycetes</taxon>
        <taxon>Endogonales</taxon>
        <taxon>Endogonaceae</taxon>
        <taxon>Jimgerdemannia</taxon>
    </lineage>
</organism>
<dbReference type="EMBL" id="RBNJ01004905">
    <property type="protein sequence ID" value="RUS29639.1"/>
    <property type="molecule type" value="Genomic_DNA"/>
</dbReference>
<accession>A0A433QIQ0</accession>
<dbReference type="AlphaFoldDB" id="A0A433QIQ0"/>
<protein>
    <recommendedName>
        <fullName evidence="1">Svf1-like N-terminal domain-containing protein</fullName>
    </recommendedName>
</protein>
<evidence type="ECO:0000313" key="3">
    <source>
        <dbReference type="Proteomes" id="UP000274822"/>
    </source>
</evidence>
<dbReference type="PANTHER" id="PTHR47107:SF1">
    <property type="entry name" value="CERAMIDE-BINDING PROTEIN SVF1-RELATED"/>
    <property type="match status" value="1"/>
</dbReference>
<comment type="caution">
    <text evidence="2">The sequence shown here is derived from an EMBL/GenBank/DDBJ whole genome shotgun (WGS) entry which is preliminary data.</text>
</comment>
<gene>
    <name evidence="2" type="ORF">BC938DRAFT_480424</name>
</gene>
<sequence length="125" mass="13683">MSFWSTLSNITDTVSNIAGYSTPTSIKTYAETAEASSLFSELTLVDSEWTLSGGSATENQVFYITTKAGGFAFVQLIHSNIGQVLKRDGLRRFAGGDICGCVEGYGFGKRYMEMAIREVRPNWLS</sequence>
<proteinExistence type="predicted"/>
<reference evidence="2 3" key="1">
    <citation type="journal article" date="2018" name="New Phytol.">
        <title>Phylogenomics of Endogonaceae and evolution of mycorrhizas within Mucoromycota.</title>
        <authorList>
            <person name="Chang Y."/>
            <person name="Desiro A."/>
            <person name="Na H."/>
            <person name="Sandor L."/>
            <person name="Lipzen A."/>
            <person name="Clum A."/>
            <person name="Barry K."/>
            <person name="Grigoriev I.V."/>
            <person name="Martin F.M."/>
            <person name="Stajich J.E."/>
            <person name="Smith M.E."/>
            <person name="Bonito G."/>
            <person name="Spatafora J.W."/>
        </authorList>
    </citation>
    <scope>NUCLEOTIDE SEQUENCE [LARGE SCALE GENOMIC DNA]</scope>
    <source>
        <strain evidence="2 3">AD002</strain>
    </source>
</reference>
<dbReference type="InterPro" id="IPR013931">
    <property type="entry name" value="Svf1-like_N"/>
</dbReference>
<dbReference type="InterPro" id="IPR051385">
    <property type="entry name" value="Ceramide-binding_SVF1"/>
</dbReference>
<dbReference type="Proteomes" id="UP000274822">
    <property type="component" value="Unassembled WGS sequence"/>
</dbReference>
<dbReference type="Pfam" id="PF08622">
    <property type="entry name" value="Svf1"/>
    <property type="match status" value="1"/>
</dbReference>
<feature type="domain" description="Svf1-like N-terminal" evidence="1">
    <location>
        <begin position="57"/>
        <end position="82"/>
    </location>
</feature>
<keyword evidence="3" id="KW-1185">Reference proteome</keyword>